<keyword evidence="11" id="KW-0407">Ion channel</keyword>
<feature type="transmembrane region" description="Helical" evidence="13">
    <location>
        <begin position="113"/>
        <end position="135"/>
    </location>
</feature>
<dbReference type="GO" id="GO:0016020">
    <property type="term" value="C:membrane"/>
    <property type="evidence" value="ECO:0007669"/>
    <property type="project" value="UniProtKB-SubCell"/>
</dbReference>
<evidence type="ECO:0000256" key="12">
    <source>
        <dbReference type="ARBA" id="ARBA00034430"/>
    </source>
</evidence>
<dbReference type="Pfam" id="PF06736">
    <property type="entry name" value="TMEM175"/>
    <property type="match status" value="1"/>
</dbReference>
<evidence type="ECO:0000256" key="1">
    <source>
        <dbReference type="ARBA" id="ARBA00004141"/>
    </source>
</evidence>
<proteinExistence type="inferred from homology"/>
<keyword evidence="7" id="KW-0630">Potassium</keyword>
<feature type="transmembrane region" description="Helical" evidence="13">
    <location>
        <begin position="76"/>
        <end position="101"/>
    </location>
</feature>
<comment type="catalytic activity">
    <reaction evidence="12">
        <text>K(+)(in) = K(+)(out)</text>
        <dbReference type="Rhea" id="RHEA:29463"/>
        <dbReference type="ChEBI" id="CHEBI:29103"/>
    </reaction>
</comment>
<dbReference type="GO" id="GO:0015252">
    <property type="term" value="F:proton channel activity"/>
    <property type="evidence" value="ECO:0007669"/>
    <property type="project" value="InterPro"/>
</dbReference>
<dbReference type="InterPro" id="IPR010617">
    <property type="entry name" value="TMEM175-like"/>
</dbReference>
<evidence type="ECO:0000256" key="9">
    <source>
        <dbReference type="ARBA" id="ARBA00023065"/>
    </source>
</evidence>
<evidence type="ECO:0000256" key="2">
    <source>
        <dbReference type="ARBA" id="ARBA00006920"/>
    </source>
</evidence>
<dbReference type="GO" id="GO:0005267">
    <property type="term" value="F:potassium channel activity"/>
    <property type="evidence" value="ECO:0007669"/>
    <property type="project" value="UniProtKB-KW"/>
</dbReference>
<evidence type="ECO:0000256" key="7">
    <source>
        <dbReference type="ARBA" id="ARBA00022958"/>
    </source>
</evidence>
<comment type="subcellular location">
    <subcellularLocation>
        <location evidence="1">Membrane</location>
        <topology evidence="1">Multi-pass membrane protein</topology>
    </subcellularLocation>
</comment>
<evidence type="ECO:0000256" key="13">
    <source>
        <dbReference type="SAM" id="Phobius"/>
    </source>
</evidence>
<keyword evidence="4" id="KW-0633">Potassium transport</keyword>
<dbReference type="RefSeq" id="WP_141787645.1">
    <property type="nucleotide sequence ID" value="NZ_BAAAKX010000004.1"/>
</dbReference>
<dbReference type="PANTHER" id="PTHR31462:SF5">
    <property type="entry name" value="ENDOSOMAL_LYSOSOMAL PROTON CHANNEL TMEM175"/>
    <property type="match status" value="1"/>
</dbReference>
<feature type="transmembrane region" description="Helical" evidence="13">
    <location>
        <begin position="156"/>
        <end position="189"/>
    </location>
</feature>
<feature type="transmembrane region" description="Helical" evidence="13">
    <location>
        <begin position="46"/>
        <end position="69"/>
    </location>
</feature>
<reference evidence="14 15" key="1">
    <citation type="submission" date="2019-06" db="EMBL/GenBank/DDBJ databases">
        <title>Sequencing the genomes of 1000 actinobacteria strains.</title>
        <authorList>
            <person name="Klenk H.-P."/>
        </authorList>
    </citation>
    <scope>NUCLEOTIDE SEQUENCE [LARGE SCALE GENOMIC DNA]</scope>
    <source>
        <strain evidence="14 15">DSM 18082</strain>
    </source>
</reference>
<gene>
    <name evidence="14" type="ORF">FB474_1011</name>
</gene>
<evidence type="ECO:0000256" key="4">
    <source>
        <dbReference type="ARBA" id="ARBA00022538"/>
    </source>
</evidence>
<evidence type="ECO:0000313" key="15">
    <source>
        <dbReference type="Proteomes" id="UP000319514"/>
    </source>
</evidence>
<keyword evidence="15" id="KW-1185">Reference proteome</keyword>
<organism evidence="14 15">
    <name type="scientific">Oryzihumus leptocrescens</name>
    <dbReference type="NCBI Taxonomy" id="297536"/>
    <lineage>
        <taxon>Bacteria</taxon>
        <taxon>Bacillati</taxon>
        <taxon>Actinomycetota</taxon>
        <taxon>Actinomycetes</taxon>
        <taxon>Micrococcales</taxon>
        <taxon>Intrasporangiaceae</taxon>
        <taxon>Oryzihumus</taxon>
    </lineage>
</organism>
<protein>
    <submittedName>
        <fullName evidence="14">Putative membrane protein</fullName>
    </submittedName>
</protein>
<evidence type="ECO:0000256" key="8">
    <source>
        <dbReference type="ARBA" id="ARBA00022989"/>
    </source>
</evidence>
<keyword evidence="5 13" id="KW-0812">Transmembrane</keyword>
<evidence type="ECO:0000256" key="3">
    <source>
        <dbReference type="ARBA" id="ARBA00022448"/>
    </source>
</evidence>
<keyword evidence="6" id="KW-0631">Potassium channel</keyword>
<name>A0A542ZH77_9MICO</name>
<sequence>MGTGRLEAFSDGVMAVAITLLVLDLHASPEAGSSLAHQLVSEWPSFAAYAVSFFIIGIIWVNHHALMALVARVDRVLLFVNLVLLLFVTTIPFTTSTLAAYLREGGADARVAVVLYGISMEGMAVSFTVILAHLVRGQLMHEPVDPATGRRAVRRFGLGTLVYPLIVLVGLVSAPLMLLLYAVLAGFYVVEQTPILGRVDRG</sequence>
<evidence type="ECO:0000256" key="5">
    <source>
        <dbReference type="ARBA" id="ARBA00022692"/>
    </source>
</evidence>
<evidence type="ECO:0000256" key="11">
    <source>
        <dbReference type="ARBA" id="ARBA00023303"/>
    </source>
</evidence>
<accession>A0A542ZH77</accession>
<dbReference type="EMBL" id="VFOQ01000001">
    <property type="protein sequence ID" value="TQL59649.1"/>
    <property type="molecule type" value="Genomic_DNA"/>
</dbReference>
<keyword evidence="10 13" id="KW-0472">Membrane</keyword>
<keyword evidence="3" id="KW-0813">Transport</keyword>
<dbReference type="AlphaFoldDB" id="A0A542ZH77"/>
<dbReference type="OrthoDB" id="7626281at2"/>
<comment type="caution">
    <text evidence="14">The sequence shown here is derived from an EMBL/GenBank/DDBJ whole genome shotgun (WGS) entry which is preliminary data.</text>
</comment>
<keyword evidence="8 13" id="KW-1133">Transmembrane helix</keyword>
<keyword evidence="9" id="KW-0406">Ion transport</keyword>
<evidence type="ECO:0000256" key="6">
    <source>
        <dbReference type="ARBA" id="ARBA00022826"/>
    </source>
</evidence>
<evidence type="ECO:0000256" key="10">
    <source>
        <dbReference type="ARBA" id="ARBA00023136"/>
    </source>
</evidence>
<comment type="similarity">
    <text evidence="2">Belongs to the TMEM175 family.</text>
</comment>
<dbReference type="PANTHER" id="PTHR31462">
    <property type="entry name" value="ENDOSOMAL/LYSOSOMAL POTASSIUM CHANNEL TMEM175"/>
    <property type="match status" value="1"/>
</dbReference>
<evidence type="ECO:0000313" key="14">
    <source>
        <dbReference type="EMBL" id="TQL59649.1"/>
    </source>
</evidence>
<dbReference type="Proteomes" id="UP000319514">
    <property type="component" value="Unassembled WGS sequence"/>
</dbReference>